<keyword evidence="1" id="KW-0732">Signal</keyword>
<dbReference type="GO" id="GO:0007154">
    <property type="term" value="P:cell communication"/>
    <property type="evidence" value="ECO:0007669"/>
    <property type="project" value="InterPro"/>
</dbReference>
<dbReference type="AlphaFoldDB" id="A0A644WHA1"/>
<reference evidence="5" key="1">
    <citation type="submission" date="2019-08" db="EMBL/GenBank/DDBJ databases">
        <authorList>
            <person name="Kucharzyk K."/>
            <person name="Murdoch R.W."/>
            <person name="Higgins S."/>
            <person name="Loffler F."/>
        </authorList>
    </citation>
    <scope>NUCLEOTIDE SEQUENCE</scope>
</reference>
<sequence>MKHFLLFSLMTICSLTFTKAQVFMTELADPLDATGARYVELFNAGETAVNLADPEAKYGFLRYTNGGTTPQQTIYYLTGTIQSKGFYVVTKDAATFTAKYGVAPNQEIATTSSPIDNNGDDQTLLVVVTETDTITVDIFGVIGEDGTGTCHGFEDGRAERIAGVTSGNGGVWSSANWNVWGLTPATGCTSFVTRSVSTTDGMFDPGVWIGYTPSNTIVSFETTSSAVNESGTSIDVCVTIENASATVATTVDVIIKDTTLVNSLKAVNGVDYASITSPYKLTFPAGSSVKQCITFTIIDDTDIEIPETIVLELTNVAGGSSAVIGTKSSHVVEIADNDLVCPGVGALIISEVMQNSKTVNDPPGEWFEIYNTTDADIDLFGIKFRDDITLNEFFIVDRSLIIKSKDYAVFAYNGDPATNGGVIADYGYPTAANYTLANSTDGIVIECNGVIIDSIRWDNGATFPNPNGASMYLLYNKYNSVDNDNGANWAVSTAPYGDGDFGTPGTGDTGSSVNVNNEDSYCKIYPNPASDFIKVTSEINISRIDIYSYSGALVKQINVSGNNAVVNINGLNAGVYFVQVKDELGVRMERIVKQ</sequence>
<dbReference type="NCBIfam" id="TIGR04183">
    <property type="entry name" value="Por_Secre_tail"/>
    <property type="match status" value="1"/>
</dbReference>
<evidence type="ECO:0000256" key="1">
    <source>
        <dbReference type="ARBA" id="ARBA00022729"/>
    </source>
</evidence>
<dbReference type="InterPro" id="IPR001322">
    <property type="entry name" value="Lamin_tail_dom"/>
</dbReference>
<dbReference type="Gene3D" id="2.60.40.2030">
    <property type="match status" value="1"/>
</dbReference>
<evidence type="ECO:0000313" key="5">
    <source>
        <dbReference type="EMBL" id="MPM01664.1"/>
    </source>
</evidence>
<keyword evidence="2" id="KW-0677">Repeat</keyword>
<dbReference type="InterPro" id="IPR003644">
    <property type="entry name" value="Calx_beta"/>
</dbReference>
<evidence type="ECO:0000259" key="4">
    <source>
        <dbReference type="SMART" id="SM00237"/>
    </source>
</evidence>
<dbReference type="Pfam" id="PF03160">
    <property type="entry name" value="Calx-beta"/>
    <property type="match status" value="1"/>
</dbReference>
<dbReference type="EMBL" id="VSSQ01000813">
    <property type="protein sequence ID" value="MPM01664.1"/>
    <property type="molecule type" value="Genomic_DNA"/>
</dbReference>
<accession>A0A644WHA1</accession>
<dbReference type="GO" id="GO:0016020">
    <property type="term" value="C:membrane"/>
    <property type="evidence" value="ECO:0007669"/>
    <property type="project" value="InterPro"/>
</dbReference>
<dbReference type="Pfam" id="PF18962">
    <property type="entry name" value="Por_Secre_tail"/>
    <property type="match status" value="1"/>
</dbReference>
<keyword evidence="3" id="KW-0106">Calcium</keyword>
<evidence type="ECO:0000256" key="3">
    <source>
        <dbReference type="ARBA" id="ARBA00022837"/>
    </source>
</evidence>
<name>A0A644WHA1_9ZZZZ</name>
<protein>
    <recommendedName>
        <fullName evidence="4">Calx-beta domain-containing protein</fullName>
    </recommendedName>
</protein>
<dbReference type="InterPro" id="IPR036415">
    <property type="entry name" value="Lamin_tail_dom_sf"/>
</dbReference>
<dbReference type="SUPFAM" id="SSF141072">
    <property type="entry name" value="CalX-like"/>
    <property type="match status" value="1"/>
</dbReference>
<dbReference type="InterPro" id="IPR038081">
    <property type="entry name" value="CalX-like_sf"/>
</dbReference>
<proteinExistence type="predicted"/>
<dbReference type="InterPro" id="IPR026444">
    <property type="entry name" value="Secre_tail"/>
</dbReference>
<organism evidence="5">
    <name type="scientific">bioreactor metagenome</name>
    <dbReference type="NCBI Taxonomy" id="1076179"/>
    <lineage>
        <taxon>unclassified sequences</taxon>
        <taxon>metagenomes</taxon>
        <taxon>ecological metagenomes</taxon>
    </lineage>
</organism>
<dbReference type="SMART" id="SM00237">
    <property type="entry name" value="Calx_beta"/>
    <property type="match status" value="1"/>
</dbReference>
<evidence type="ECO:0000256" key="2">
    <source>
        <dbReference type="ARBA" id="ARBA00022737"/>
    </source>
</evidence>
<dbReference type="Pfam" id="PF00932">
    <property type="entry name" value="LTD"/>
    <property type="match status" value="1"/>
</dbReference>
<dbReference type="SUPFAM" id="SSF74853">
    <property type="entry name" value="Lamin A/C globular tail domain"/>
    <property type="match status" value="1"/>
</dbReference>
<gene>
    <name evidence="5" type="ORF">SDC9_47904</name>
</gene>
<comment type="caution">
    <text evidence="5">The sequence shown here is derived from an EMBL/GenBank/DDBJ whole genome shotgun (WGS) entry which is preliminary data.</text>
</comment>
<feature type="domain" description="Calx-beta" evidence="4">
    <location>
        <begin position="207"/>
        <end position="314"/>
    </location>
</feature>